<sequence>MKYLIITLFIITSTYALAIEEKYIKYYVTYSEKSGKAISAVKSKEKKNVDTEEEKAASIKCEEEIMSQEAQQLFKKTTNGKNKILVYICNL</sequence>
<evidence type="ECO:0000313" key="3">
    <source>
        <dbReference type="Proteomes" id="UP001168524"/>
    </source>
</evidence>
<dbReference type="EMBL" id="JAUDZE010000001">
    <property type="protein sequence ID" value="MDN0013145.1"/>
    <property type="molecule type" value="Genomic_DNA"/>
</dbReference>
<accession>A0ABT7WKG4</accession>
<protein>
    <submittedName>
        <fullName evidence="2">Uncharacterized protein</fullName>
    </submittedName>
</protein>
<dbReference type="EMBL" id="JAUDZE010000001">
    <property type="protein sequence ID" value="MDN0013141.1"/>
    <property type="molecule type" value="Genomic_DNA"/>
</dbReference>
<dbReference type="Proteomes" id="UP001168524">
    <property type="component" value="Unassembled WGS sequence"/>
</dbReference>
<organism evidence="2 3">
    <name type="scientific">Acinetobacter thutiue</name>
    <dbReference type="NCBI Taxonomy" id="2998078"/>
    <lineage>
        <taxon>Bacteria</taxon>
        <taxon>Pseudomonadati</taxon>
        <taxon>Pseudomonadota</taxon>
        <taxon>Gammaproteobacteria</taxon>
        <taxon>Moraxellales</taxon>
        <taxon>Moraxellaceae</taxon>
        <taxon>Acinetobacter</taxon>
    </lineage>
</organism>
<comment type="caution">
    <text evidence="2">The sequence shown here is derived from an EMBL/GenBank/DDBJ whole genome shotgun (WGS) entry which is preliminary data.</text>
</comment>
<evidence type="ECO:0000313" key="1">
    <source>
        <dbReference type="EMBL" id="MDN0013141.1"/>
    </source>
</evidence>
<name>A0ABT7WKG4_9GAMM</name>
<dbReference type="RefSeq" id="WP_267979414.1">
    <property type="nucleotide sequence ID" value="NZ_JAPQKF010000001.1"/>
</dbReference>
<reference evidence="2" key="1">
    <citation type="submission" date="2023-06" db="EMBL/GenBank/DDBJ databases">
        <title>Two novel species of Acinetobacter isolated from motorbike repairing workshop in Vietnam.</title>
        <authorList>
            <person name="Le N.T.T."/>
        </authorList>
    </citation>
    <scope>NUCLEOTIDE SEQUENCE</scope>
    <source>
        <strain evidence="2">VNH17</strain>
    </source>
</reference>
<gene>
    <name evidence="1" type="ORF">QTA56_02665</name>
    <name evidence="2" type="ORF">QTA56_02685</name>
</gene>
<keyword evidence="3" id="KW-1185">Reference proteome</keyword>
<evidence type="ECO:0000313" key="2">
    <source>
        <dbReference type="EMBL" id="MDN0013145.1"/>
    </source>
</evidence>
<proteinExistence type="predicted"/>